<protein>
    <submittedName>
        <fullName evidence="6">Acetylornithine deacetylase/succinyl-diaminopimelate desuccinylase-like protein</fullName>
    </submittedName>
</protein>
<evidence type="ECO:0000313" key="7">
    <source>
        <dbReference type="Proteomes" id="UP000587527"/>
    </source>
</evidence>
<gene>
    <name evidence="6" type="ORF">F4553_007411</name>
</gene>
<feature type="domain" description="Peptidase M20 dimerisation" evidence="5">
    <location>
        <begin position="195"/>
        <end position="344"/>
    </location>
</feature>
<feature type="region of interest" description="Disordered" evidence="4">
    <location>
        <begin position="454"/>
        <end position="551"/>
    </location>
</feature>
<dbReference type="Gene3D" id="3.30.70.360">
    <property type="match status" value="1"/>
</dbReference>
<dbReference type="InterPro" id="IPR051458">
    <property type="entry name" value="Cyt/Met_Dipeptidase"/>
</dbReference>
<dbReference type="RefSeq" id="WP_184845697.1">
    <property type="nucleotide sequence ID" value="NZ_JACHMN010000003.1"/>
</dbReference>
<dbReference type="AlphaFoldDB" id="A0A841BXV1"/>
<sequence>MSTGLRERVAGLMPGVKGELAELVAITSVADPRQFPAAECDRAAQWVLDRFAEVGFTGLRLEPTADGSKAVYGERPGPAGAPTVLLYAHYDVQPPLDDEAWRTPPFELTEVDGRWYGRGTADCKGNILMHLTALRALGDDVPVGLKLIVEGSEEQGTGGLEDFVPKHRELLQADAILVCDTGNAAVGEPAVTSSLRGLANVIVTVEALSSEMHSGMFGGAAPDALAALIHMLATLRDAKGNTTIDGLDGTGVWEGTEYPPDRFRSDANVLDGVDLLGDGRVSDMLWARPAATVLGIDCPPVVGSAAAIQPHAKARINLRVPPGMDPVTAQDALIAHLEAAAPWHVKVTVERESSGSPFEARTGGPAYAALDEAMTEAYGKGFTTLGQGGSIPLCNVFADAYPEAEIILMGVEEPLTLMHAPNESVAPSEIEHMALAEALFLQKYAEGRRSFAERAAAPGLRSAATREGGAQGRAERSDPGTESFAERAAVPGLRSAATREGGAQGRAERSDPGTESFAERAAVPGLRSAATREGGAQGRAERSDPGTGTAA</sequence>
<keyword evidence="7" id="KW-1185">Reference proteome</keyword>
<dbReference type="GO" id="GO:0046872">
    <property type="term" value="F:metal ion binding"/>
    <property type="evidence" value="ECO:0007669"/>
    <property type="project" value="UniProtKB-KW"/>
</dbReference>
<dbReference type="GO" id="GO:0008233">
    <property type="term" value="F:peptidase activity"/>
    <property type="evidence" value="ECO:0007669"/>
    <property type="project" value="UniProtKB-KW"/>
</dbReference>
<dbReference type="PANTHER" id="PTHR43270:SF12">
    <property type="entry name" value="SUCCINYL-DIAMINOPIMELATE DESUCCINYLASE"/>
    <property type="match status" value="1"/>
</dbReference>
<comment type="caution">
    <text evidence="6">The sequence shown here is derived from an EMBL/GenBank/DDBJ whole genome shotgun (WGS) entry which is preliminary data.</text>
</comment>
<dbReference type="Pfam" id="PF07687">
    <property type="entry name" value="M20_dimer"/>
    <property type="match status" value="1"/>
</dbReference>
<dbReference type="NCBIfam" id="NF005914">
    <property type="entry name" value="PRK07907.1"/>
    <property type="match status" value="1"/>
</dbReference>
<accession>A0A841BXV1</accession>
<evidence type="ECO:0000256" key="2">
    <source>
        <dbReference type="ARBA" id="ARBA00022723"/>
    </source>
</evidence>
<evidence type="ECO:0000256" key="3">
    <source>
        <dbReference type="ARBA" id="ARBA00022801"/>
    </source>
</evidence>
<name>A0A841BXV1_9ACTN</name>
<dbReference type="Proteomes" id="UP000587527">
    <property type="component" value="Unassembled WGS sequence"/>
</dbReference>
<keyword evidence="2" id="KW-0479">Metal-binding</keyword>
<organism evidence="6 7">
    <name type="scientific">Allocatelliglobosispora scoriae</name>
    <dbReference type="NCBI Taxonomy" id="643052"/>
    <lineage>
        <taxon>Bacteria</taxon>
        <taxon>Bacillati</taxon>
        <taxon>Actinomycetota</taxon>
        <taxon>Actinomycetes</taxon>
        <taxon>Micromonosporales</taxon>
        <taxon>Micromonosporaceae</taxon>
        <taxon>Allocatelliglobosispora</taxon>
    </lineage>
</organism>
<keyword evidence="1" id="KW-0645">Protease</keyword>
<evidence type="ECO:0000313" key="6">
    <source>
        <dbReference type="EMBL" id="MBB5873977.1"/>
    </source>
</evidence>
<evidence type="ECO:0000256" key="4">
    <source>
        <dbReference type="SAM" id="MobiDB-lite"/>
    </source>
</evidence>
<evidence type="ECO:0000256" key="1">
    <source>
        <dbReference type="ARBA" id="ARBA00022670"/>
    </source>
</evidence>
<dbReference type="EMBL" id="JACHMN010000003">
    <property type="protein sequence ID" value="MBB5873977.1"/>
    <property type="molecule type" value="Genomic_DNA"/>
</dbReference>
<dbReference type="GO" id="GO:0006508">
    <property type="term" value="P:proteolysis"/>
    <property type="evidence" value="ECO:0007669"/>
    <property type="project" value="UniProtKB-KW"/>
</dbReference>
<keyword evidence="3" id="KW-0378">Hydrolase</keyword>
<dbReference type="InterPro" id="IPR011650">
    <property type="entry name" value="Peptidase_M20_dimer"/>
</dbReference>
<dbReference type="SUPFAM" id="SSF53187">
    <property type="entry name" value="Zn-dependent exopeptidases"/>
    <property type="match status" value="1"/>
</dbReference>
<dbReference type="PANTHER" id="PTHR43270">
    <property type="entry name" value="BETA-ALA-HIS DIPEPTIDASE"/>
    <property type="match status" value="1"/>
</dbReference>
<dbReference type="Gene3D" id="3.40.630.10">
    <property type="entry name" value="Zn peptidases"/>
    <property type="match status" value="1"/>
</dbReference>
<evidence type="ECO:0000259" key="5">
    <source>
        <dbReference type="Pfam" id="PF07687"/>
    </source>
</evidence>
<reference evidence="6 7" key="1">
    <citation type="submission" date="2020-08" db="EMBL/GenBank/DDBJ databases">
        <title>Sequencing the genomes of 1000 actinobacteria strains.</title>
        <authorList>
            <person name="Klenk H.-P."/>
        </authorList>
    </citation>
    <scope>NUCLEOTIDE SEQUENCE [LARGE SCALE GENOMIC DNA]</scope>
    <source>
        <strain evidence="6 7">DSM 45362</strain>
    </source>
</reference>
<proteinExistence type="predicted"/>
<dbReference type="Pfam" id="PF01546">
    <property type="entry name" value="Peptidase_M20"/>
    <property type="match status" value="1"/>
</dbReference>
<dbReference type="InterPro" id="IPR002933">
    <property type="entry name" value="Peptidase_M20"/>
</dbReference>